<dbReference type="RefSeq" id="WP_224414387.1">
    <property type="nucleotide sequence ID" value="NZ_JAGXFC010000001.1"/>
</dbReference>
<keyword evidence="1" id="KW-1133">Transmembrane helix</keyword>
<comment type="caution">
    <text evidence="2">The sequence shown here is derived from an EMBL/GenBank/DDBJ whole genome shotgun (WGS) entry which is preliminary data.</text>
</comment>
<organism evidence="2 3">
    <name type="scientific">Modicisalibacter tunisiensis</name>
    <dbReference type="NCBI Taxonomy" id="390637"/>
    <lineage>
        <taxon>Bacteria</taxon>
        <taxon>Pseudomonadati</taxon>
        <taxon>Pseudomonadota</taxon>
        <taxon>Gammaproteobacteria</taxon>
        <taxon>Oceanospirillales</taxon>
        <taxon>Halomonadaceae</taxon>
        <taxon>Modicisalibacter</taxon>
    </lineage>
</organism>
<feature type="transmembrane region" description="Helical" evidence="1">
    <location>
        <begin position="69"/>
        <end position="88"/>
    </location>
</feature>
<keyword evidence="1" id="KW-0472">Membrane</keyword>
<name>A0ABS7X2H7_9GAMM</name>
<evidence type="ECO:0000256" key="1">
    <source>
        <dbReference type="SAM" id="Phobius"/>
    </source>
</evidence>
<keyword evidence="1" id="KW-0812">Transmembrane</keyword>
<keyword evidence="3" id="KW-1185">Reference proteome</keyword>
<proteinExistence type="predicted"/>
<evidence type="ECO:0000313" key="2">
    <source>
        <dbReference type="EMBL" id="MBZ9569103.1"/>
    </source>
</evidence>
<protein>
    <submittedName>
        <fullName evidence="2">Uncharacterized protein</fullName>
    </submittedName>
</protein>
<sequence>MTVTVIWLIAFAVILFLTWKGWEGAFGQFVERRMPRVLRSQDDRWVWCVAAAVLGATCIVKPVSMLLTVLLLLLAGWVMARLVCWGMSKARLHK</sequence>
<reference evidence="2 3" key="1">
    <citation type="submission" date="2021-05" db="EMBL/GenBank/DDBJ databases">
        <title>Petroleum and Energy Research Collection (APPE): ex situ preservation of microbial diversity associated with the oil industry and exploitation of its biotechnological potential.</title>
        <authorList>
            <person name="Paixao C.T.M."/>
            <person name="Gomes M.B."/>
            <person name="Oliveira V.M."/>
        </authorList>
    </citation>
    <scope>NUCLEOTIDE SEQUENCE [LARGE SCALE GENOMIC DNA]</scope>
    <source>
        <strain evidence="2 3">LIT2</strain>
    </source>
</reference>
<accession>A0ABS7X2H7</accession>
<evidence type="ECO:0000313" key="3">
    <source>
        <dbReference type="Proteomes" id="UP001319883"/>
    </source>
</evidence>
<feature type="transmembrane region" description="Helical" evidence="1">
    <location>
        <begin position="6"/>
        <end position="25"/>
    </location>
</feature>
<gene>
    <name evidence="2" type="ORF">KGQ91_15645</name>
</gene>
<dbReference type="Proteomes" id="UP001319883">
    <property type="component" value="Unassembled WGS sequence"/>
</dbReference>
<dbReference type="EMBL" id="JAGXFD010000002">
    <property type="protein sequence ID" value="MBZ9569103.1"/>
    <property type="molecule type" value="Genomic_DNA"/>
</dbReference>